<dbReference type="GO" id="GO:0051536">
    <property type="term" value="F:iron-sulfur cluster binding"/>
    <property type="evidence" value="ECO:0007669"/>
    <property type="project" value="UniProtKB-KW"/>
</dbReference>
<gene>
    <name evidence="8" type="ORF">EOI86_16530</name>
</gene>
<dbReference type="InterPro" id="IPR050377">
    <property type="entry name" value="Radical_SAM_PqqE_MftC-like"/>
</dbReference>
<dbReference type="SFLD" id="SFLDG01387">
    <property type="entry name" value="BtrN-like_SPASM_domain_contain"/>
    <property type="match status" value="1"/>
</dbReference>
<dbReference type="GO" id="GO:0046872">
    <property type="term" value="F:metal ion binding"/>
    <property type="evidence" value="ECO:0007669"/>
    <property type="project" value="UniProtKB-KW"/>
</dbReference>
<evidence type="ECO:0000256" key="6">
    <source>
        <dbReference type="ARBA" id="ARBA00023014"/>
    </source>
</evidence>
<dbReference type="CDD" id="cd21109">
    <property type="entry name" value="SPASM"/>
    <property type="match status" value="1"/>
</dbReference>
<keyword evidence="5" id="KW-0408">Iron</keyword>
<feature type="domain" description="Radical SAM core" evidence="7">
    <location>
        <begin position="38"/>
        <end position="254"/>
    </location>
</feature>
<name>A0A3S2W578_9PROT</name>
<comment type="cofactor">
    <cofactor evidence="1">
        <name>[4Fe-4S] cluster</name>
        <dbReference type="ChEBI" id="CHEBI:49883"/>
    </cofactor>
</comment>
<dbReference type="OrthoDB" id="5288924at2"/>
<keyword evidence="9" id="KW-1185">Reference proteome</keyword>
<evidence type="ECO:0000256" key="1">
    <source>
        <dbReference type="ARBA" id="ARBA00001966"/>
    </source>
</evidence>
<reference evidence="9" key="1">
    <citation type="submission" date="2019-01" db="EMBL/GenBank/DDBJ databases">
        <title>Gri0909 isolated from a small marine red alga.</title>
        <authorList>
            <person name="Kim J."/>
            <person name="Jeong S.E."/>
            <person name="Jeon C.O."/>
        </authorList>
    </citation>
    <scope>NUCLEOTIDE SEQUENCE [LARGE SCALE GENOMIC DNA]</scope>
    <source>
        <strain evidence="9">Gri0909</strain>
    </source>
</reference>
<dbReference type="Proteomes" id="UP000287447">
    <property type="component" value="Unassembled WGS sequence"/>
</dbReference>
<evidence type="ECO:0000313" key="8">
    <source>
        <dbReference type="EMBL" id="RVU36770.1"/>
    </source>
</evidence>
<dbReference type="SFLD" id="SFLDG01067">
    <property type="entry name" value="SPASM/twitch_domain_containing"/>
    <property type="match status" value="1"/>
</dbReference>
<evidence type="ECO:0000256" key="4">
    <source>
        <dbReference type="ARBA" id="ARBA00022723"/>
    </source>
</evidence>
<keyword evidence="2" id="KW-0004">4Fe-4S</keyword>
<dbReference type="PROSITE" id="PS51918">
    <property type="entry name" value="RADICAL_SAM"/>
    <property type="match status" value="1"/>
</dbReference>
<dbReference type="Pfam" id="PF13186">
    <property type="entry name" value="SPASM"/>
    <property type="match status" value="1"/>
</dbReference>
<dbReference type="Gene3D" id="3.20.20.70">
    <property type="entry name" value="Aldolase class I"/>
    <property type="match status" value="1"/>
</dbReference>
<dbReference type="CDD" id="cd01335">
    <property type="entry name" value="Radical_SAM"/>
    <property type="match status" value="1"/>
</dbReference>
<evidence type="ECO:0000256" key="3">
    <source>
        <dbReference type="ARBA" id="ARBA00022691"/>
    </source>
</evidence>
<evidence type="ECO:0000259" key="7">
    <source>
        <dbReference type="PROSITE" id="PS51918"/>
    </source>
</evidence>
<evidence type="ECO:0000256" key="2">
    <source>
        <dbReference type="ARBA" id="ARBA00022485"/>
    </source>
</evidence>
<dbReference type="SUPFAM" id="SSF102114">
    <property type="entry name" value="Radical SAM enzymes"/>
    <property type="match status" value="1"/>
</dbReference>
<dbReference type="PANTHER" id="PTHR11228">
    <property type="entry name" value="RADICAL SAM DOMAIN PROTEIN"/>
    <property type="match status" value="1"/>
</dbReference>
<evidence type="ECO:0000256" key="5">
    <source>
        <dbReference type="ARBA" id="ARBA00023004"/>
    </source>
</evidence>
<dbReference type="Pfam" id="PF04055">
    <property type="entry name" value="Radical_SAM"/>
    <property type="match status" value="1"/>
</dbReference>
<comment type="caution">
    <text evidence="8">The sequence shown here is derived from an EMBL/GenBank/DDBJ whole genome shotgun (WGS) entry which is preliminary data.</text>
</comment>
<dbReference type="SFLD" id="SFLDS00029">
    <property type="entry name" value="Radical_SAM"/>
    <property type="match status" value="1"/>
</dbReference>
<dbReference type="InterPro" id="IPR058240">
    <property type="entry name" value="rSAM_sf"/>
</dbReference>
<keyword evidence="3" id="KW-0949">S-adenosyl-L-methionine</keyword>
<keyword evidence="4" id="KW-0479">Metal-binding</keyword>
<sequence>MPDQSINLDNEKSTDATESRLRNRDKTLIQSAVLSETPSFPKSVLVEVANICNHACTFCPYPLTTRRGKLIDPEFLKRALKEAYDLGAREAGLYGGAEPFTCKKLDLHVRNAKEVGYDYVYVSTNGSLPSKERLKTVIDAGVDSLKFSVNGGNRETYALVHGQDHFDKVVENIEFVLEHRKTLDRKMFVYISFVQVPKNADSLPELIERFEGRIDEFYINPAVNVSGQMPNLPLDENMPDTCVIPFNQLNITAEGHLRVCCNDYQNSLAIEDLNKMSVGDAFYGDRFRDFRRRHMNDDLKGTLCHNCLKGCFEKVHPLNPELGDWGPLNQSKLRII</sequence>
<keyword evidence="6" id="KW-0411">Iron-sulfur</keyword>
<dbReference type="RefSeq" id="WP_127766246.1">
    <property type="nucleotide sequence ID" value="NZ_SADE01000002.1"/>
</dbReference>
<dbReference type="InterPro" id="IPR023885">
    <property type="entry name" value="4Fe4S-binding_SPASM_dom"/>
</dbReference>
<proteinExistence type="predicted"/>
<dbReference type="InterPro" id="IPR034391">
    <property type="entry name" value="AdoMet-like_SPASM_containing"/>
</dbReference>
<protein>
    <submittedName>
        <fullName evidence="8">Radical SAM protein</fullName>
    </submittedName>
</protein>
<dbReference type="EMBL" id="SADE01000002">
    <property type="protein sequence ID" value="RVU36770.1"/>
    <property type="molecule type" value="Genomic_DNA"/>
</dbReference>
<organism evidence="8 9">
    <name type="scientific">Hwanghaeella grinnelliae</name>
    <dbReference type="NCBI Taxonomy" id="2500179"/>
    <lineage>
        <taxon>Bacteria</taxon>
        <taxon>Pseudomonadati</taxon>
        <taxon>Pseudomonadota</taxon>
        <taxon>Alphaproteobacteria</taxon>
        <taxon>Rhodospirillales</taxon>
        <taxon>Rhodospirillaceae</taxon>
        <taxon>Hwanghaeella</taxon>
    </lineage>
</organism>
<dbReference type="InterPro" id="IPR007197">
    <property type="entry name" value="rSAM"/>
</dbReference>
<evidence type="ECO:0000313" key="9">
    <source>
        <dbReference type="Proteomes" id="UP000287447"/>
    </source>
</evidence>
<accession>A0A3S2W578</accession>
<dbReference type="PANTHER" id="PTHR11228:SF7">
    <property type="entry name" value="PQQA PEPTIDE CYCLASE"/>
    <property type="match status" value="1"/>
</dbReference>
<dbReference type="InterPro" id="IPR013785">
    <property type="entry name" value="Aldolase_TIM"/>
</dbReference>
<dbReference type="AlphaFoldDB" id="A0A3S2W578"/>
<dbReference type="GO" id="GO:0003824">
    <property type="term" value="F:catalytic activity"/>
    <property type="evidence" value="ECO:0007669"/>
    <property type="project" value="InterPro"/>
</dbReference>